<protein>
    <recommendedName>
        <fullName evidence="3">DUF4157 domain-containing protein</fullName>
    </recommendedName>
</protein>
<sequence length="122" mass="14387">MLGFILNTPYTIVGLIMSLISIPTKLEFRKNPYAFVVSVKKFWWAFGYMRNARAMTIGHVVMLGPNLEDKDLEHELVHVEQNQRTPLIQPVLYYIELMRKGYRNNKYEEEAYRRAGNIYKGK</sequence>
<evidence type="ECO:0000313" key="2">
    <source>
        <dbReference type="Proteomes" id="UP000177659"/>
    </source>
</evidence>
<name>A0A1F6D156_9BACT</name>
<gene>
    <name evidence="1" type="ORF">A3D62_00905</name>
</gene>
<dbReference type="EMBL" id="MFLC01000013">
    <property type="protein sequence ID" value="OGG55163.1"/>
    <property type="molecule type" value="Genomic_DNA"/>
</dbReference>
<proteinExistence type="predicted"/>
<dbReference type="AlphaFoldDB" id="A0A1F6D156"/>
<evidence type="ECO:0008006" key="3">
    <source>
        <dbReference type="Google" id="ProtNLM"/>
    </source>
</evidence>
<comment type="caution">
    <text evidence="1">The sequence shown here is derived from an EMBL/GenBank/DDBJ whole genome shotgun (WGS) entry which is preliminary data.</text>
</comment>
<organism evidence="1 2">
    <name type="scientific">Candidatus Kaiserbacteria bacterium RIFCSPHIGHO2_02_FULL_49_11</name>
    <dbReference type="NCBI Taxonomy" id="1798489"/>
    <lineage>
        <taxon>Bacteria</taxon>
        <taxon>Candidatus Kaiseribacteriota</taxon>
    </lineage>
</organism>
<accession>A0A1F6D156</accession>
<dbReference type="Proteomes" id="UP000177659">
    <property type="component" value="Unassembled WGS sequence"/>
</dbReference>
<evidence type="ECO:0000313" key="1">
    <source>
        <dbReference type="EMBL" id="OGG55163.1"/>
    </source>
</evidence>
<reference evidence="1 2" key="1">
    <citation type="journal article" date="2016" name="Nat. Commun.">
        <title>Thousands of microbial genomes shed light on interconnected biogeochemical processes in an aquifer system.</title>
        <authorList>
            <person name="Anantharaman K."/>
            <person name="Brown C.T."/>
            <person name="Hug L.A."/>
            <person name="Sharon I."/>
            <person name="Castelle C.J."/>
            <person name="Probst A.J."/>
            <person name="Thomas B.C."/>
            <person name="Singh A."/>
            <person name="Wilkins M.J."/>
            <person name="Karaoz U."/>
            <person name="Brodie E.L."/>
            <person name="Williams K.H."/>
            <person name="Hubbard S.S."/>
            <person name="Banfield J.F."/>
        </authorList>
    </citation>
    <scope>NUCLEOTIDE SEQUENCE [LARGE SCALE GENOMIC DNA]</scope>
</reference>